<dbReference type="RefSeq" id="WP_406696592.1">
    <property type="nucleotide sequence ID" value="NZ_CP155447.1"/>
</dbReference>
<accession>A0AAU7CF79</accession>
<dbReference type="EMBL" id="CP155447">
    <property type="protein sequence ID" value="XBH03850.1"/>
    <property type="molecule type" value="Genomic_DNA"/>
</dbReference>
<evidence type="ECO:0000313" key="1">
    <source>
        <dbReference type="EMBL" id="XBH03850.1"/>
    </source>
</evidence>
<evidence type="ECO:0008006" key="2">
    <source>
        <dbReference type="Google" id="ProtNLM"/>
    </source>
</evidence>
<organism evidence="1">
    <name type="scientific">Singulisphaera sp. Ch08</name>
    <dbReference type="NCBI Taxonomy" id="3120278"/>
    <lineage>
        <taxon>Bacteria</taxon>
        <taxon>Pseudomonadati</taxon>
        <taxon>Planctomycetota</taxon>
        <taxon>Planctomycetia</taxon>
        <taxon>Isosphaerales</taxon>
        <taxon>Isosphaeraceae</taxon>
        <taxon>Singulisphaera</taxon>
    </lineage>
</organism>
<sequence>MDLEKPLGEWNVVEVDCDGDAITNIVNGVVINKPTGANVARGKIILNKLKGPRSTTTTSRSPL</sequence>
<dbReference type="AlphaFoldDB" id="A0AAU7CF79"/>
<gene>
    <name evidence="1" type="ORF">V5E97_36970</name>
</gene>
<reference evidence="1" key="1">
    <citation type="submission" date="2024-05" db="EMBL/GenBank/DDBJ databases">
        <title>Planctomycetes of the genus Singulisphaera possess chitinolytic capabilities.</title>
        <authorList>
            <person name="Ivanova A."/>
        </authorList>
    </citation>
    <scope>NUCLEOTIDE SEQUENCE</scope>
    <source>
        <strain evidence="1">Ch08T</strain>
    </source>
</reference>
<dbReference type="Gene3D" id="2.60.120.560">
    <property type="entry name" value="Exo-inulinase, domain 1"/>
    <property type="match status" value="1"/>
</dbReference>
<proteinExistence type="predicted"/>
<protein>
    <recommendedName>
        <fullName evidence="2">3-keto-disaccharide hydrolase domain-containing protein</fullName>
    </recommendedName>
</protein>
<name>A0AAU7CF79_9BACT</name>